<dbReference type="Proteomes" id="UP000190744">
    <property type="component" value="Unassembled WGS sequence"/>
</dbReference>
<evidence type="ECO:0000313" key="1">
    <source>
        <dbReference type="EMBL" id="OOQ89321.1"/>
    </source>
</evidence>
<gene>
    <name evidence="1" type="ORF">PEBR_27411</name>
</gene>
<sequence>MASEPVQPADPVLAQPWEKNYKVVEVDDVCTVKKLYLKTSPLSITWTHGLSESTESYYQLAAINTSKENGKFYLFVANSKISAFEELNTTKESADVITFKVTKDFRYGQKEENPKEENPKDKGKKVPVNRFLVYQLNDSNHDKIFQRRFVKASWEKWRNMLSGFMEGVPSVKEGYAFLDSTLGKYVGDKLEKFK</sequence>
<organism evidence="1 2">
    <name type="scientific">Penicillium brasilianum</name>
    <dbReference type="NCBI Taxonomy" id="104259"/>
    <lineage>
        <taxon>Eukaryota</taxon>
        <taxon>Fungi</taxon>
        <taxon>Dikarya</taxon>
        <taxon>Ascomycota</taxon>
        <taxon>Pezizomycotina</taxon>
        <taxon>Eurotiomycetes</taxon>
        <taxon>Eurotiomycetidae</taxon>
        <taxon>Eurotiales</taxon>
        <taxon>Aspergillaceae</taxon>
        <taxon>Penicillium</taxon>
    </lineage>
</organism>
<accession>A0A1S9RVH2</accession>
<dbReference type="EMBL" id="LJBN01000112">
    <property type="protein sequence ID" value="OOQ89321.1"/>
    <property type="molecule type" value="Genomic_DNA"/>
</dbReference>
<dbReference type="AlphaFoldDB" id="A0A1S9RVH2"/>
<reference evidence="2" key="1">
    <citation type="submission" date="2015-09" db="EMBL/GenBank/DDBJ databases">
        <authorList>
            <person name="Fill T.P."/>
            <person name="Baretta J.F."/>
            <person name="de Almeida L.G."/>
            <person name="Rocha M."/>
            <person name="de Souza D.H."/>
            <person name="Malavazi I."/>
            <person name="Cerdeira L.T."/>
            <person name="Hong H."/>
            <person name="Samborskyy M."/>
            <person name="de Vasconcelos A.T."/>
            <person name="Leadlay P."/>
            <person name="Rodrigues-Filho E."/>
        </authorList>
    </citation>
    <scope>NUCLEOTIDE SEQUENCE [LARGE SCALE GENOMIC DNA]</scope>
    <source>
        <strain evidence="2">LaBioMMi 136</strain>
    </source>
</reference>
<evidence type="ECO:0000313" key="2">
    <source>
        <dbReference type="Proteomes" id="UP000190744"/>
    </source>
</evidence>
<name>A0A1S9RVH2_PENBI</name>
<protein>
    <submittedName>
        <fullName evidence="1">Uncharacterized protein</fullName>
    </submittedName>
</protein>
<proteinExistence type="predicted"/>
<comment type="caution">
    <text evidence="1">The sequence shown here is derived from an EMBL/GenBank/DDBJ whole genome shotgun (WGS) entry which is preliminary data.</text>
</comment>